<proteinExistence type="predicted"/>
<dbReference type="OrthoDB" id="3960829at2759"/>
<name>A0A8E2E1Z2_9PEZI</name>
<accession>A0A8E2E1Z2</accession>
<dbReference type="EMBL" id="KV745265">
    <property type="protein sequence ID" value="OCK75880.1"/>
    <property type="molecule type" value="Genomic_DNA"/>
</dbReference>
<protein>
    <submittedName>
        <fullName evidence="1">Uncharacterized protein</fullName>
    </submittedName>
</protein>
<reference evidence="1 2" key="1">
    <citation type="journal article" date="2016" name="Nat. Commun.">
        <title>Ectomycorrhizal ecology is imprinted in the genome of the dominant symbiotic fungus Cenococcum geophilum.</title>
        <authorList>
            <consortium name="DOE Joint Genome Institute"/>
            <person name="Peter M."/>
            <person name="Kohler A."/>
            <person name="Ohm R.A."/>
            <person name="Kuo A."/>
            <person name="Krutzmann J."/>
            <person name="Morin E."/>
            <person name="Arend M."/>
            <person name="Barry K.W."/>
            <person name="Binder M."/>
            <person name="Choi C."/>
            <person name="Clum A."/>
            <person name="Copeland A."/>
            <person name="Grisel N."/>
            <person name="Haridas S."/>
            <person name="Kipfer T."/>
            <person name="LaButti K."/>
            <person name="Lindquist E."/>
            <person name="Lipzen A."/>
            <person name="Maire R."/>
            <person name="Meier B."/>
            <person name="Mihaltcheva S."/>
            <person name="Molinier V."/>
            <person name="Murat C."/>
            <person name="Poggeler S."/>
            <person name="Quandt C.A."/>
            <person name="Sperisen C."/>
            <person name="Tritt A."/>
            <person name="Tisserant E."/>
            <person name="Crous P.W."/>
            <person name="Henrissat B."/>
            <person name="Nehls U."/>
            <person name="Egli S."/>
            <person name="Spatafora J.W."/>
            <person name="Grigoriev I.V."/>
            <person name="Martin F.M."/>
        </authorList>
    </citation>
    <scope>NUCLEOTIDE SEQUENCE [LARGE SCALE GENOMIC DNA]</scope>
    <source>
        <strain evidence="1 2">CBS 459.81</strain>
    </source>
</reference>
<keyword evidence="2" id="KW-1185">Reference proteome</keyword>
<evidence type="ECO:0000313" key="1">
    <source>
        <dbReference type="EMBL" id="OCK75880.1"/>
    </source>
</evidence>
<gene>
    <name evidence="1" type="ORF">K432DRAFT_408650</name>
</gene>
<evidence type="ECO:0000313" key="2">
    <source>
        <dbReference type="Proteomes" id="UP000250266"/>
    </source>
</evidence>
<dbReference type="AlphaFoldDB" id="A0A8E2E1Z2"/>
<organism evidence="1 2">
    <name type="scientific">Lepidopterella palustris CBS 459.81</name>
    <dbReference type="NCBI Taxonomy" id="1314670"/>
    <lineage>
        <taxon>Eukaryota</taxon>
        <taxon>Fungi</taxon>
        <taxon>Dikarya</taxon>
        <taxon>Ascomycota</taxon>
        <taxon>Pezizomycotina</taxon>
        <taxon>Dothideomycetes</taxon>
        <taxon>Pleosporomycetidae</taxon>
        <taxon>Mytilinidiales</taxon>
        <taxon>Argynnaceae</taxon>
        <taxon>Lepidopterella</taxon>
    </lineage>
</organism>
<dbReference type="Proteomes" id="UP000250266">
    <property type="component" value="Unassembled WGS sequence"/>
</dbReference>
<sequence length="160" mass="17481">MLCTQYYNKTAIIIHNKASESLSGGLGRVWECLEGSKYERWTCADGLQVPSGSIRGEGKIIFLDTGHAFRGIPDSQISRFCLVQESVLETVGPNWGSSNIVAGTPIYRVRRFADAEAKRYMLADAANEGIGTIGSYVVVSEGTTVDGLCKKKIGKEEIWI</sequence>